<evidence type="ECO:0000256" key="1">
    <source>
        <dbReference type="SAM" id="MobiDB-lite"/>
    </source>
</evidence>
<feature type="compositionally biased region" description="Basic and acidic residues" evidence="1">
    <location>
        <begin position="32"/>
        <end position="47"/>
    </location>
</feature>
<feature type="compositionally biased region" description="Polar residues" evidence="1">
    <location>
        <begin position="21"/>
        <end position="31"/>
    </location>
</feature>
<organism evidence="2">
    <name type="scientific">Anopheles funestus</name>
    <name type="common">African malaria mosquito</name>
    <dbReference type="NCBI Taxonomy" id="62324"/>
    <lineage>
        <taxon>Eukaryota</taxon>
        <taxon>Metazoa</taxon>
        <taxon>Ecdysozoa</taxon>
        <taxon>Arthropoda</taxon>
        <taxon>Hexapoda</taxon>
        <taxon>Insecta</taxon>
        <taxon>Pterygota</taxon>
        <taxon>Neoptera</taxon>
        <taxon>Endopterygota</taxon>
        <taxon>Diptera</taxon>
        <taxon>Nematocera</taxon>
        <taxon>Culicoidea</taxon>
        <taxon>Culicidae</taxon>
        <taxon>Anophelinae</taxon>
        <taxon>Anopheles</taxon>
    </lineage>
</organism>
<name>A0A182RFU4_ANOFN</name>
<feature type="region of interest" description="Disordered" evidence="1">
    <location>
        <begin position="194"/>
        <end position="288"/>
    </location>
</feature>
<dbReference type="EnsemblMetazoa" id="AFUN005076-RA">
    <property type="protein sequence ID" value="AFUN005076-PA"/>
    <property type="gene ID" value="AFUN005076"/>
</dbReference>
<sequence length="399" mass="44705">MSSRKSRLSLSKDLHKDKNVKTPNARRSSTRTPKDKKSPDSQRHDESYEVSPSQSSDYSPMVSLTQDNSFHAINGVSWEWNSPQRLRDQQPLKITAANNYYKPPLRPKYSDVPDTAPTKKPTGFNKFISKLNLLMEKENVAEQLNTAVSEPSQQSELPSEELNTAISEPIQYSELPDESCYIDEFFVESDIKQSVATTKSEDSDDDIFQEHAIETPVKRSAPTGTELDDSKMDFLLIEASQTMEHNMNKPPSPPPRPLTPPAPQPQPESVPRAKEISHHFTIPIEMNDSDMDGFLVQASLMAEEKLSDSSQESSSNVQQTANRPKADSISYASLPVPVPPNDIDKRDTIRSTFASEGTGEPAMSQEKLKALIEKKRQEALRRLQNNRLKRGIKGTNSHG</sequence>
<feature type="compositionally biased region" description="Polar residues" evidence="1">
    <location>
        <begin position="50"/>
        <end position="63"/>
    </location>
</feature>
<feature type="compositionally biased region" description="Basic and acidic residues" evidence="1">
    <location>
        <begin position="10"/>
        <end position="20"/>
    </location>
</feature>
<feature type="compositionally biased region" description="Pro residues" evidence="1">
    <location>
        <begin position="250"/>
        <end position="268"/>
    </location>
</feature>
<proteinExistence type="predicted"/>
<feature type="compositionally biased region" description="Basic and acidic residues" evidence="1">
    <location>
        <begin position="208"/>
        <end position="217"/>
    </location>
</feature>
<dbReference type="VEuPathDB" id="VectorBase:AFUN005076"/>
<accession>A0A182RFU4</accession>
<protein>
    <submittedName>
        <fullName evidence="2">Uncharacterized protein</fullName>
    </submittedName>
</protein>
<feature type="region of interest" description="Disordered" evidence="1">
    <location>
        <begin position="304"/>
        <end position="365"/>
    </location>
</feature>
<dbReference type="VEuPathDB" id="VectorBase:AFUN2_003538"/>
<evidence type="ECO:0000313" key="2">
    <source>
        <dbReference type="EnsemblMetazoa" id="AFUN005076-PA"/>
    </source>
</evidence>
<feature type="region of interest" description="Disordered" evidence="1">
    <location>
        <begin position="1"/>
        <end position="63"/>
    </location>
</feature>
<reference evidence="2" key="1">
    <citation type="submission" date="2020-05" db="UniProtKB">
        <authorList>
            <consortium name="EnsemblMetazoa"/>
        </authorList>
    </citation>
    <scope>IDENTIFICATION</scope>
    <source>
        <strain evidence="2">FUMOZ</strain>
    </source>
</reference>
<dbReference type="AlphaFoldDB" id="A0A182RFU4"/>
<feature type="region of interest" description="Disordered" evidence="1">
    <location>
        <begin position="89"/>
        <end position="123"/>
    </location>
</feature>